<dbReference type="Proteomes" id="UP000221538">
    <property type="component" value="Unassembled WGS sequence"/>
</dbReference>
<dbReference type="GO" id="GO:0005829">
    <property type="term" value="C:cytosol"/>
    <property type="evidence" value="ECO:0007669"/>
    <property type="project" value="TreeGrafter"/>
</dbReference>
<keyword evidence="2" id="KW-0732">Signal</keyword>
<dbReference type="Gene3D" id="3.30.1330.40">
    <property type="entry name" value="RutC-like"/>
    <property type="match status" value="1"/>
</dbReference>
<evidence type="ECO:0000313" key="3">
    <source>
        <dbReference type="EMBL" id="GAY23657.1"/>
    </source>
</evidence>
<feature type="chain" id="PRO_5012358313" evidence="2">
    <location>
        <begin position="33"/>
        <end position="173"/>
    </location>
</feature>
<proteinExistence type="inferred from homology"/>
<accession>A0A292ZJR2</accession>
<dbReference type="EMBL" id="BEWI01000032">
    <property type="protein sequence ID" value="GAY23657.1"/>
    <property type="molecule type" value="Genomic_DNA"/>
</dbReference>
<evidence type="ECO:0000256" key="1">
    <source>
        <dbReference type="ARBA" id="ARBA00010552"/>
    </source>
</evidence>
<sequence length="173" mass="17969">MGMGAFMANPSAFRLSLVGIVAAASLSLTAHAAPVEHKQAPGAMIASAAVVPPGSTLYFLSGATGAPIDPKDTESPGAFGDTEAQAMSIFTRMKAQLAEMGLTMGDVVKLTVFLVGDPKLGGKMDRDGMTRAYRKFFGTAEQPNLPTRSAFQIAGLARPQQLIEIEAIAARGN</sequence>
<reference evidence="3 4" key="2">
    <citation type="journal article" date="2013" name="Environ. Sci. Technol.">
        <title>The 4-tert-butylphenol-utilizing bacterium Sphingobium fuliginis OMI can degrade bisphenols via phenolic ring hydroxylation and meta-cleavage pathway.</title>
        <authorList>
            <person name="Ogata Y."/>
            <person name="Goda S."/>
            <person name="Toyama T."/>
            <person name="Sei K."/>
            <person name="Ike M."/>
        </authorList>
    </citation>
    <scope>NUCLEOTIDE SEQUENCE [LARGE SCALE GENOMIC DNA]</scope>
    <source>
        <strain evidence="3 4">OMI</strain>
    </source>
</reference>
<evidence type="ECO:0000313" key="4">
    <source>
        <dbReference type="Proteomes" id="UP000221538"/>
    </source>
</evidence>
<dbReference type="Pfam" id="PF01042">
    <property type="entry name" value="Ribonuc_L-PSP"/>
    <property type="match status" value="1"/>
</dbReference>
<reference evidence="3 4" key="1">
    <citation type="journal article" date="2013" name="Biodegradation">
        <title>Occurrence of 4-tert-butylphenol (4-t-BP) biodegradation in an aquatic sample caused by the presence of Spirodela polyrrhiza and isolation of a 4-t-BP-utilizing bacterium.</title>
        <authorList>
            <person name="Ogata Y."/>
            <person name="Toyama T."/>
            <person name="Yu N."/>
            <person name="Wang X."/>
            <person name="Sei K."/>
            <person name="Ike M."/>
        </authorList>
    </citation>
    <scope>NUCLEOTIDE SEQUENCE [LARGE SCALE GENOMIC DNA]</scope>
    <source>
        <strain evidence="3 4">OMI</strain>
    </source>
</reference>
<evidence type="ECO:0000256" key="2">
    <source>
        <dbReference type="SAM" id="SignalP"/>
    </source>
</evidence>
<dbReference type="AlphaFoldDB" id="A0A292ZJR2"/>
<name>A0A292ZJR2_SPHSA</name>
<comment type="caution">
    <text evidence="3">The sequence shown here is derived from an EMBL/GenBank/DDBJ whole genome shotgun (WGS) entry which is preliminary data.</text>
</comment>
<organism evidence="3 4">
    <name type="scientific">Sphingobium fuliginis (strain ATCC 27551)</name>
    <dbReference type="NCBI Taxonomy" id="336203"/>
    <lineage>
        <taxon>Bacteria</taxon>
        <taxon>Pseudomonadati</taxon>
        <taxon>Pseudomonadota</taxon>
        <taxon>Alphaproteobacteria</taxon>
        <taxon>Sphingomonadales</taxon>
        <taxon>Sphingomonadaceae</taxon>
        <taxon>Sphingobium</taxon>
    </lineage>
</organism>
<dbReference type="InterPro" id="IPR019897">
    <property type="entry name" value="RidA_CS"/>
</dbReference>
<dbReference type="PANTHER" id="PTHR11803">
    <property type="entry name" value="2-IMINOBUTANOATE/2-IMINOPROPANOATE DEAMINASE RIDA"/>
    <property type="match status" value="1"/>
</dbReference>
<dbReference type="PANTHER" id="PTHR11803:SF59">
    <property type="entry name" value="ENDORIBONUCLEASE"/>
    <property type="match status" value="1"/>
</dbReference>
<dbReference type="GO" id="GO:0019239">
    <property type="term" value="F:deaminase activity"/>
    <property type="evidence" value="ECO:0007669"/>
    <property type="project" value="TreeGrafter"/>
</dbReference>
<dbReference type="InterPro" id="IPR006175">
    <property type="entry name" value="YjgF/YER057c/UK114"/>
</dbReference>
<comment type="similarity">
    <text evidence="1">Belongs to the RutC family.</text>
</comment>
<feature type="signal peptide" evidence="2">
    <location>
        <begin position="1"/>
        <end position="32"/>
    </location>
</feature>
<dbReference type="SUPFAM" id="SSF55298">
    <property type="entry name" value="YjgF-like"/>
    <property type="match status" value="1"/>
</dbReference>
<dbReference type="InterPro" id="IPR035959">
    <property type="entry name" value="RutC-like_sf"/>
</dbReference>
<gene>
    <name evidence="3" type="ORF">SFOMI_4235</name>
</gene>
<protein>
    <submittedName>
        <fullName evidence="3">RidA/YER057c/UK114 superfamily protein</fullName>
    </submittedName>
</protein>
<dbReference type="PROSITE" id="PS01094">
    <property type="entry name" value="UPF0076"/>
    <property type="match status" value="1"/>
</dbReference>
<dbReference type="CDD" id="cd06151">
    <property type="entry name" value="YjgF_YER057c_UK114_like_3"/>
    <property type="match status" value="1"/>
</dbReference>